<proteinExistence type="predicted"/>
<evidence type="ECO:0000313" key="1">
    <source>
        <dbReference type="EMBL" id="QUS37184.1"/>
    </source>
</evidence>
<evidence type="ECO:0008006" key="3">
    <source>
        <dbReference type="Google" id="ProtNLM"/>
    </source>
</evidence>
<name>A0A8J8SM83_9RHOB</name>
<geneLocation type="plasmid" evidence="1 2">
    <name>unnamed2</name>
</geneLocation>
<evidence type="ECO:0000313" key="2">
    <source>
        <dbReference type="Proteomes" id="UP000679284"/>
    </source>
</evidence>
<accession>A0A8J8SM83</accession>
<dbReference type="EMBL" id="CP047291">
    <property type="protein sequence ID" value="QUS37184.1"/>
    <property type="molecule type" value="Genomic_DNA"/>
</dbReference>
<keyword evidence="2" id="KW-1185">Reference proteome</keyword>
<protein>
    <recommendedName>
        <fullName evidence="3">PhoP regulatory network protein YrbL</fullName>
    </recommendedName>
</protein>
<dbReference type="RefSeq" id="WP_211785458.1">
    <property type="nucleotide sequence ID" value="NZ_CP047291.1"/>
</dbReference>
<dbReference type="KEGG" id="fap:GR316_12460"/>
<organism evidence="1 2">
    <name type="scientific">Falsirhodobacter algicola</name>
    <dbReference type="NCBI Taxonomy" id="2692330"/>
    <lineage>
        <taxon>Bacteria</taxon>
        <taxon>Pseudomonadati</taxon>
        <taxon>Pseudomonadota</taxon>
        <taxon>Alphaproteobacteria</taxon>
        <taxon>Rhodobacterales</taxon>
        <taxon>Paracoccaceae</taxon>
        <taxon>Falsirhodobacter</taxon>
    </lineage>
</organism>
<dbReference type="AlphaFoldDB" id="A0A8J8SM83"/>
<reference evidence="1" key="1">
    <citation type="submission" date="2020-01" db="EMBL/GenBank/DDBJ databases">
        <authorList>
            <person name="Yang Y."/>
            <person name="Kwon Y.M."/>
        </authorList>
    </citation>
    <scope>NUCLEOTIDE SEQUENCE</scope>
    <source>
        <strain evidence="1">PG104</strain>
        <plasmid evidence="1">unnamed2</plasmid>
    </source>
</reference>
<sequence length="249" mass="28375">MTLLSDPTEQSRLYQQDAWFVRLAANNPIAEGRESKVYSRPGKPSQLVKVRKYRQAKNFGVLKRLKNAVRRRFGISPDTYNYHKNIRRQYQAYLDASLRVETLRRPPPIAHLRGLLLTDVGFSIVVQKIRNEDGDIAPTVGEIVSKKLMDAAQLADLLTEFARDMRAFHILGYDLTLNNLLYETRHGRSRIVLIDGYGPRSMIPLRSWSRRLNDTCLAEQFAIMAPKIGCVWDAGIWGFRPAGHASAPP</sequence>
<dbReference type="Proteomes" id="UP000679284">
    <property type="component" value="Plasmid unnamed2"/>
</dbReference>
<gene>
    <name evidence="1" type="ORF">GR316_12460</name>
</gene>
<dbReference type="InterPro" id="IPR019647">
    <property type="entry name" value="PhoP_reg_network_YrbL"/>
</dbReference>
<dbReference type="Pfam" id="PF10707">
    <property type="entry name" value="YrbL-PhoP_reg"/>
    <property type="match status" value="1"/>
</dbReference>
<keyword evidence="1" id="KW-0614">Plasmid</keyword>